<name>A0ABX3FWU6_9ACTN</name>
<evidence type="ECO:0000313" key="2">
    <source>
        <dbReference type="EMBL" id="OLZ46916.1"/>
    </source>
</evidence>
<gene>
    <name evidence="2" type="ORF">AVW11_33960</name>
</gene>
<dbReference type="RefSeq" id="WP_030848675.1">
    <property type="nucleotide sequence ID" value="NZ_MQUR01000148.1"/>
</dbReference>
<feature type="transmembrane region" description="Helical" evidence="1">
    <location>
        <begin position="18"/>
        <end position="41"/>
    </location>
</feature>
<comment type="caution">
    <text evidence="2">The sequence shown here is derived from an EMBL/GenBank/DDBJ whole genome shotgun (WGS) entry which is preliminary data.</text>
</comment>
<reference evidence="2 3" key="1">
    <citation type="submission" date="2016-01" db="EMBL/GenBank/DDBJ databases">
        <title>Streptomyces amritsarensis strain MTCC 11845 genome sequencing and assembly.</title>
        <authorList>
            <person name="Sharma D."/>
            <person name="Nair G.R."/>
            <person name="Kaur G."/>
            <person name="Manhas R.K."/>
            <person name="Mayilraj S."/>
        </authorList>
    </citation>
    <scope>NUCLEOTIDE SEQUENCE [LARGE SCALE GENOMIC DNA]</scope>
    <source>
        <strain evidence="2 3">MTCC 11845</strain>
    </source>
</reference>
<accession>A0ABX3FWU6</accession>
<sequence>MDTDPTPTDTATADTPRWFKGCAVAALCLLGLAGLGAWALAEFEKGLDGYGQLEQSGPSGYVADPLGPGATARYEDGLKITVSRPRAEPDGTYSLTVTYDNDTDEELRPGGDSAATAVSSYGDAPLAVRAGRSLDDHASGYTLDWLNAQASAAALMPPLGAERKRTVPVRVRPSTKGVPVTVEVRPPTAGFRETAYFQLTLD</sequence>
<proteinExistence type="predicted"/>
<dbReference type="Proteomes" id="UP000187151">
    <property type="component" value="Unassembled WGS sequence"/>
</dbReference>
<dbReference type="EMBL" id="MQUR01000148">
    <property type="protein sequence ID" value="OLZ46916.1"/>
    <property type="molecule type" value="Genomic_DNA"/>
</dbReference>
<evidence type="ECO:0000313" key="3">
    <source>
        <dbReference type="Proteomes" id="UP000187151"/>
    </source>
</evidence>
<evidence type="ECO:0008006" key="4">
    <source>
        <dbReference type="Google" id="ProtNLM"/>
    </source>
</evidence>
<evidence type="ECO:0000256" key="1">
    <source>
        <dbReference type="SAM" id="Phobius"/>
    </source>
</evidence>
<keyword evidence="1" id="KW-0472">Membrane</keyword>
<organism evidence="2 3">
    <name type="scientific">Streptomyces amritsarensis</name>
    <dbReference type="NCBI Taxonomy" id="681158"/>
    <lineage>
        <taxon>Bacteria</taxon>
        <taxon>Bacillati</taxon>
        <taxon>Actinomycetota</taxon>
        <taxon>Actinomycetes</taxon>
        <taxon>Kitasatosporales</taxon>
        <taxon>Streptomycetaceae</taxon>
        <taxon>Streptomyces</taxon>
    </lineage>
</organism>
<protein>
    <recommendedName>
        <fullName evidence="4">Secreted protein</fullName>
    </recommendedName>
</protein>
<keyword evidence="3" id="KW-1185">Reference proteome</keyword>
<keyword evidence="1" id="KW-1133">Transmembrane helix</keyword>
<keyword evidence="1" id="KW-0812">Transmembrane</keyword>